<keyword evidence="9" id="KW-1185">Reference proteome</keyword>
<evidence type="ECO:0000313" key="9">
    <source>
        <dbReference type="Proteomes" id="UP000013827"/>
    </source>
</evidence>
<dbReference type="HOGENOM" id="CLU_472868_0_0_1"/>
<organism evidence="8 9">
    <name type="scientific">Emiliania huxleyi (strain CCMP1516)</name>
    <dbReference type="NCBI Taxonomy" id="280463"/>
    <lineage>
        <taxon>Eukaryota</taxon>
        <taxon>Haptista</taxon>
        <taxon>Haptophyta</taxon>
        <taxon>Prymnesiophyceae</taxon>
        <taxon>Isochrysidales</taxon>
        <taxon>Noelaerhabdaceae</taxon>
        <taxon>Emiliania</taxon>
    </lineage>
</organism>
<feature type="domain" description="Fe2OG dioxygenase" evidence="7">
    <location>
        <begin position="378"/>
        <end position="480"/>
    </location>
</feature>
<dbReference type="InterPro" id="IPR006620">
    <property type="entry name" value="Pro_4_hyd_alph"/>
</dbReference>
<dbReference type="Gene3D" id="2.60.120.620">
    <property type="entry name" value="q2cbj1_9rhob like domain"/>
    <property type="match status" value="1"/>
</dbReference>
<protein>
    <recommendedName>
        <fullName evidence="7">Fe2OG dioxygenase domain-containing protein</fullName>
    </recommendedName>
</protein>
<keyword evidence="4" id="KW-0560">Oxidoreductase</keyword>
<evidence type="ECO:0000256" key="2">
    <source>
        <dbReference type="ARBA" id="ARBA00022723"/>
    </source>
</evidence>
<reference evidence="9" key="1">
    <citation type="journal article" date="2013" name="Nature">
        <title>Pan genome of the phytoplankton Emiliania underpins its global distribution.</title>
        <authorList>
            <person name="Read B.A."/>
            <person name="Kegel J."/>
            <person name="Klute M.J."/>
            <person name="Kuo A."/>
            <person name="Lefebvre S.C."/>
            <person name="Maumus F."/>
            <person name="Mayer C."/>
            <person name="Miller J."/>
            <person name="Monier A."/>
            <person name="Salamov A."/>
            <person name="Young J."/>
            <person name="Aguilar M."/>
            <person name="Claverie J.M."/>
            <person name="Frickenhaus S."/>
            <person name="Gonzalez K."/>
            <person name="Herman E.K."/>
            <person name="Lin Y.C."/>
            <person name="Napier J."/>
            <person name="Ogata H."/>
            <person name="Sarno A.F."/>
            <person name="Shmutz J."/>
            <person name="Schroeder D."/>
            <person name="de Vargas C."/>
            <person name="Verret F."/>
            <person name="von Dassow P."/>
            <person name="Valentin K."/>
            <person name="Van de Peer Y."/>
            <person name="Wheeler G."/>
            <person name="Dacks J.B."/>
            <person name="Delwiche C.F."/>
            <person name="Dyhrman S.T."/>
            <person name="Glockner G."/>
            <person name="John U."/>
            <person name="Richards T."/>
            <person name="Worden A.Z."/>
            <person name="Zhang X."/>
            <person name="Grigoriev I.V."/>
            <person name="Allen A.E."/>
            <person name="Bidle K."/>
            <person name="Borodovsky M."/>
            <person name="Bowler C."/>
            <person name="Brownlee C."/>
            <person name="Cock J.M."/>
            <person name="Elias M."/>
            <person name="Gladyshev V.N."/>
            <person name="Groth M."/>
            <person name="Guda C."/>
            <person name="Hadaegh A."/>
            <person name="Iglesias-Rodriguez M.D."/>
            <person name="Jenkins J."/>
            <person name="Jones B.M."/>
            <person name="Lawson T."/>
            <person name="Leese F."/>
            <person name="Lindquist E."/>
            <person name="Lobanov A."/>
            <person name="Lomsadze A."/>
            <person name="Malik S.B."/>
            <person name="Marsh M.E."/>
            <person name="Mackinder L."/>
            <person name="Mock T."/>
            <person name="Mueller-Roeber B."/>
            <person name="Pagarete A."/>
            <person name="Parker M."/>
            <person name="Probert I."/>
            <person name="Quesneville H."/>
            <person name="Raines C."/>
            <person name="Rensing S.A."/>
            <person name="Riano-Pachon D.M."/>
            <person name="Richier S."/>
            <person name="Rokitta S."/>
            <person name="Shiraiwa Y."/>
            <person name="Soanes D.M."/>
            <person name="van der Giezen M."/>
            <person name="Wahlund T.M."/>
            <person name="Williams B."/>
            <person name="Wilson W."/>
            <person name="Wolfe G."/>
            <person name="Wurch L.L."/>
        </authorList>
    </citation>
    <scope>NUCLEOTIDE SEQUENCE</scope>
</reference>
<dbReference type="eggNOG" id="ENOG502SB5M">
    <property type="taxonomic scope" value="Eukaryota"/>
</dbReference>
<sequence length="480" mass="50421">MGRETLRQRERRAAHFRVRHEGLADRAPVDAATVQRCLRGLDKHNCNHFGVRACVRMELDGLHEPPSHAWCGGTRCLLPWPAVGKRTTFIAYAAWRRRDPAVKQLIVGGADPTVSEAAAEGCAPAGLRQALHSVAPRSAVYAVAQIACDACGARPGEDGGAAARCGPLLRCAPPLLRCAPCGCVCCERCLWSTFCEPPQSQSEERGEVRCGACRASLHTPGGEEAEEGAALAGHCRAASRASCAASAFKEEAEAAAEAADQEADQEGGGADLDSDGSERGGDAALRAAWCPARALQTAVPLPTVCGAGLRVLISSREGHAGAGSVVIDGAVPEPLLEKLDALFASLPLAPRYKCTQGLNDRAYFCDAEGWGVPIVGTPIAHMRFLLYAEAGGGLPPHVDLSRTDATGRTSTHTFILYLSGCAEGGETVLLESLSLGKGSVRAAVTPVRGRLLLFPHACPHLARPVVAEGLPKLLLRGEMY</sequence>
<evidence type="ECO:0000256" key="6">
    <source>
        <dbReference type="SAM" id="MobiDB-lite"/>
    </source>
</evidence>
<dbReference type="Pfam" id="PF13640">
    <property type="entry name" value="2OG-FeII_Oxy_3"/>
    <property type="match status" value="1"/>
</dbReference>
<evidence type="ECO:0000256" key="4">
    <source>
        <dbReference type="ARBA" id="ARBA00023002"/>
    </source>
</evidence>
<dbReference type="GeneID" id="17272724"/>
<dbReference type="GO" id="GO:0051213">
    <property type="term" value="F:dioxygenase activity"/>
    <property type="evidence" value="ECO:0007669"/>
    <property type="project" value="UniProtKB-KW"/>
</dbReference>
<dbReference type="GO" id="GO:0031418">
    <property type="term" value="F:L-ascorbic acid binding"/>
    <property type="evidence" value="ECO:0007669"/>
    <property type="project" value="InterPro"/>
</dbReference>
<keyword evidence="3" id="KW-0223">Dioxygenase</keyword>
<proteinExistence type="predicted"/>
<comment type="cofactor">
    <cofactor evidence="1">
        <name>L-ascorbate</name>
        <dbReference type="ChEBI" id="CHEBI:38290"/>
    </cofactor>
</comment>
<dbReference type="PaxDb" id="2903-EOD27178"/>
<keyword evidence="5" id="KW-0408">Iron</keyword>
<dbReference type="GO" id="GO:0016705">
    <property type="term" value="F:oxidoreductase activity, acting on paired donors, with incorporation or reduction of molecular oxygen"/>
    <property type="evidence" value="ECO:0007669"/>
    <property type="project" value="InterPro"/>
</dbReference>
<evidence type="ECO:0000256" key="1">
    <source>
        <dbReference type="ARBA" id="ARBA00001961"/>
    </source>
</evidence>
<name>A0A0D3JUJ3_EMIH1</name>
<evidence type="ECO:0000313" key="8">
    <source>
        <dbReference type="EnsemblProtists" id="EOD27178"/>
    </source>
</evidence>
<dbReference type="Proteomes" id="UP000013827">
    <property type="component" value="Unassembled WGS sequence"/>
</dbReference>
<evidence type="ECO:0000259" key="7">
    <source>
        <dbReference type="PROSITE" id="PS51471"/>
    </source>
</evidence>
<evidence type="ECO:0000256" key="3">
    <source>
        <dbReference type="ARBA" id="ARBA00022964"/>
    </source>
</evidence>
<reference evidence="8" key="2">
    <citation type="submission" date="2024-10" db="UniProtKB">
        <authorList>
            <consortium name="EnsemblProtists"/>
        </authorList>
    </citation>
    <scope>IDENTIFICATION</scope>
</reference>
<dbReference type="RefSeq" id="XP_005779607.1">
    <property type="nucleotide sequence ID" value="XM_005779550.1"/>
</dbReference>
<accession>A0A0D3JUJ3</accession>
<dbReference type="PROSITE" id="PS51471">
    <property type="entry name" value="FE2OG_OXY"/>
    <property type="match status" value="1"/>
</dbReference>
<dbReference type="InterPro" id="IPR044862">
    <property type="entry name" value="Pro_4_hyd_alph_FE2OG_OXY"/>
</dbReference>
<dbReference type="GO" id="GO:0005506">
    <property type="term" value="F:iron ion binding"/>
    <property type="evidence" value="ECO:0007669"/>
    <property type="project" value="InterPro"/>
</dbReference>
<dbReference type="EnsemblProtists" id="EOD27178">
    <property type="protein sequence ID" value="EOD27178"/>
    <property type="gene ID" value="EMIHUDRAFT_450185"/>
</dbReference>
<dbReference type="KEGG" id="ehx:EMIHUDRAFT_450185"/>
<keyword evidence="2" id="KW-0479">Metal-binding</keyword>
<evidence type="ECO:0000256" key="5">
    <source>
        <dbReference type="ARBA" id="ARBA00023004"/>
    </source>
</evidence>
<dbReference type="AlphaFoldDB" id="A0A0D3JUJ3"/>
<dbReference type="SMART" id="SM00702">
    <property type="entry name" value="P4Hc"/>
    <property type="match status" value="1"/>
</dbReference>
<feature type="region of interest" description="Disordered" evidence="6">
    <location>
        <begin position="254"/>
        <end position="280"/>
    </location>
</feature>
<dbReference type="InterPro" id="IPR005123">
    <property type="entry name" value="Oxoglu/Fe-dep_dioxygenase_dom"/>
</dbReference>